<gene>
    <name evidence="3" type="ORF">TorRG33x02_327930</name>
</gene>
<keyword evidence="4" id="KW-1185">Reference proteome</keyword>
<feature type="domain" description="Peptide N-acetyl-beta-D-glucosaminyl asparaginase amidase A N-terminal" evidence="2">
    <location>
        <begin position="53"/>
        <end position="410"/>
    </location>
</feature>
<dbReference type="PANTHER" id="PTHR31104">
    <property type="entry name" value="PEPTIDE-N4-(N-ACETYL-BETA-GLUCOSAMINYL)ASPARAGINE AMIDASE A PROTEIN"/>
    <property type="match status" value="1"/>
</dbReference>
<dbReference type="FunCoup" id="A0A2P5BAC0">
    <property type="interactions" value="243"/>
</dbReference>
<dbReference type="InParanoid" id="A0A2P5BAC0"/>
<sequence>MNTIFSLLLLLCFFILVSSFPDRFTKSRSFDQSSSQEEYFELALPLPSDRLTPALTIPILHHSFANTINAPPFSTPYSPPSDCPPPWSFVVVELRAKCRGEQYDRIAALWLAGVEILRTSTAEPTQCGIFWKVRKDVTRYSSLLAQPRLNLTMMLENVVNRDYTGVYHVEVSLLYYKDNVAGVVNRVKLPAETESPNLIRNSQIDQLLGLESEDLGLESPEFDANLGALADEGPADLIIPISDSGDRGFWFRVESELDLKTREIRFPRNTRRAVLEIYVSFHGNDEFWYSNPPNSYIAMNNLDTARANGGYREVFVTIDGELAGSEVPFPVVFTGGINPLFWEPVVAIGAFNLPSYDIELTPFLGKLLDRKVHRLGIGVSDVISYWLVNANLHLWLDPKSKSVEAKSSFYRNPVLEIERGFQFRKLDGSFKIKAQRAVQYVGWVKWSGGNHTTTFTQTYRFRSSIRFQNNGTLKSVKQKIKSNKEVVVRNDIRRVVATESVRRKYPLKVITEMQPGSRKDTYLLLTNVSHSLEEKHFHGGHLRRLHNGQESGGWMEVKDHSVISGSAYTNQSFGYRDVFGCYSRIVASKNGKLIRDNTTFGCLSLSSS</sequence>
<protein>
    <submittedName>
        <fullName evidence="3">Peptide-N4-(N-acetyl-beta-glucosaminyl)asparagine amidase A</fullName>
    </submittedName>
</protein>
<accession>A0A2P5BAC0</accession>
<dbReference type="InterPro" id="IPR056948">
    <property type="entry name" value="PNGaseA_N"/>
</dbReference>
<name>A0A2P5BAC0_TREOI</name>
<reference evidence="4" key="1">
    <citation type="submission" date="2016-06" db="EMBL/GenBank/DDBJ databases">
        <title>Parallel loss of symbiosis genes in relatives of nitrogen-fixing non-legume Parasponia.</title>
        <authorList>
            <person name="Van Velzen R."/>
            <person name="Holmer R."/>
            <person name="Bu F."/>
            <person name="Rutten L."/>
            <person name="Van Zeijl A."/>
            <person name="Liu W."/>
            <person name="Santuari L."/>
            <person name="Cao Q."/>
            <person name="Sharma T."/>
            <person name="Shen D."/>
            <person name="Roswanjaya Y."/>
            <person name="Wardhani T."/>
            <person name="Kalhor M.S."/>
            <person name="Jansen J."/>
            <person name="Van den Hoogen J."/>
            <person name="Gungor B."/>
            <person name="Hartog M."/>
            <person name="Hontelez J."/>
            <person name="Verver J."/>
            <person name="Yang W.-C."/>
            <person name="Schijlen E."/>
            <person name="Repin R."/>
            <person name="Schilthuizen M."/>
            <person name="Schranz E."/>
            <person name="Heidstra R."/>
            <person name="Miyata K."/>
            <person name="Fedorova E."/>
            <person name="Kohlen W."/>
            <person name="Bisseling T."/>
            <person name="Smit S."/>
            <person name="Geurts R."/>
        </authorList>
    </citation>
    <scope>NUCLEOTIDE SEQUENCE [LARGE SCALE GENOMIC DNA]</scope>
    <source>
        <strain evidence="4">cv. RG33-2</strain>
    </source>
</reference>
<evidence type="ECO:0000259" key="2">
    <source>
        <dbReference type="Pfam" id="PF12222"/>
    </source>
</evidence>
<dbReference type="Pfam" id="PF12222">
    <property type="entry name" value="PNGaseA"/>
    <property type="match status" value="1"/>
</dbReference>
<dbReference type="EMBL" id="JXTC01000567">
    <property type="protein sequence ID" value="PON45727.1"/>
    <property type="molecule type" value="Genomic_DNA"/>
</dbReference>
<proteinExistence type="predicted"/>
<dbReference type="OrthoDB" id="1612078at2759"/>
<dbReference type="Proteomes" id="UP000237000">
    <property type="component" value="Unassembled WGS sequence"/>
</dbReference>
<keyword evidence="1" id="KW-0732">Signal</keyword>
<evidence type="ECO:0000256" key="1">
    <source>
        <dbReference type="SAM" id="SignalP"/>
    </source>
</evidence>
<comment type="caution">
    <text evidence="3">The sequence shown here is derived from an EMBL/GenBank/DDBJ whole genome shotgun (WGS) entry which is preliminary data.</text>
</comment>
<evidence type="ECO:0000313" key="3">
    <source>
        <dbReference type="EMBL" id="PON45727.1"/>
    </source>
</evidence>
<feature type="signal peptide" evidence="1">
    <location>
        <begin position="1"/>
        <end position="19"/>
    </location>
</feature>
<organism evidence="3 4">
    <name type="scientific">Trema orientale</name>
    <name type="common">Charcoal tree</name>
    <name type="synonym">Celtis orientalis</name>
    <dbReference type="NCBI Taxonomy" id="63057"/>
    <lineage>
        <taxon>Eukaryota</taxon>
        <taxon>Viridiplantae</taxon>
        <taxon>Streptophyta</taxon>
        <taxon>Embryophyta</taxon>
        <taxon>Tracheophyta</taxon>
        <taxon>Spermatophyta</taxon>
        <taxon>Magnoliopsida</taxon>
        <taxon>eudicotyledons</taxon>
        <taxon>Gunneridae</taxon>
        <taxon>Pentapetalae</taxon>
        <taxon>rosids</taxon>
        <taxon>fabids</taxon>
        <taxon>Rosales</taxon>
        <taxon>Cannabaceae</taxon>
        <taxon>Trema</taxon>
    </lineage>
</organism>
<feature type="chain" id="PRO_5015151078" evidence="1">
    <location>
        <begin position="20"/>
        <end position="608"/>
    </location>
</feature>
<dbReference type="Pfam" id="PF25156">
    <property type="entry name" value="PNGase_A_C"/>
    <property type="match status" value="1"/>
</dbReference>
<dbReference type="AlphaFoldDB" id="A0A2P5BAC0"/>
<dbReference type="InterPro" id="IPR021102">
    <property type="entry name" value="PNGase_A"/>
</dbReference>
<evidence type="ECO:0000313" key="4">
    <source>
        <dbReference type="Proteomes" id="UP000237000"/>
    </source>
</evidence>